<dbReference type="PANTHER" id="PTHR40029">
    <property type="match status" value="1"/>
</dbReference>
<dbReference type="InterPro" id="IPR008205">
    <property type="entry name" value="GGGP_HepGP_synthase"/>
</dbReference>
<dbReference type="CDD" id="cd02812">
    <property type="entry name" value="PcrB_like"/>
    <property type="match status" value="1"/>
</dbReference>
<evidence type="ECO:0000256" key="1">
    <source>
        <dbReference type="ARBA" id="ARBA00022516"/>
    </source>
</evidence>
<comment type="function">
    <text evidence="9">Prenyltransferase that catalyzes the transfer of the geranylgeranyl moiety of geranylgeranyl diphosphate (GGPP) to the C3 hydroxyl of sn-glycerol-1-phosphate (G1P). This reaction is the first ether-bond-formation step in the biosynthesis of archaeal membrane lipids.</text>
</comment>
<reference evidence="11" key="1">
    <citation type="journal article" date="2016" name="Genome Announc.">
        <title>Draft Genome Sequences of Methanobrevibacter curvatus DSM11111, Methanobrevibacter cuticularis DSM11139, Methanobrevibacter filiformis DSM11501, and Methanobrevibacter oralis DSM7256.</title>
        <authorList>
            <person name="Poehlein A."/>
            <person name="Seedorf H."/>
        </authorList>
    </citation>
    <scope>NUCLEOTIDE SEQUENCE [LARGE SCALE GENOMIC DNA]</scope>
    <source>
        <strain evidence="11">DSM 7256 / JCM 30027 / ZR</strain>
    </source>
</reference>
<dbReference type="NCBIfam" id="NF003198">
    <property type="entry name" value="PRK04169.1-2"/>
    <property type="match status" value="1"/>
</dbReference>
<comment type="caution">
    <text evidence="9">Lacks conserved residue(s) required for the propagation of feature annotation.</text>
</comment>
<comment type="cofactor">
    <cofactor evidence="9">
        <name>Mg(2+)</name>
        <dbReference type="ChEBI" id="CHEBI:18420"/>
    </cofactor>
</comment>
<keyword evidence="1 9" id="KW-0444">Lipid biosynthesis</keyword>
<keyword evidence="4 9" id="KW-0460">Magnesium</keyword>
<dbReference type="FunFam" id="3.20.20.390:FF:000001">
    <property type="entry name" value="Heptaprenylglyceryl phosphate synthase"/>
    <property type="match status" value="1"/>
</dbReference>
<comment type="pathway">
    <text evidence="9">Membrane lipid metabolism; glycerophospholipid metabolism.</text>
</comment>
<comment type="catalytic activity">
    <reaction evidence="8 9">
        <text>sn-glycerol 1-phosphate + (2E,6E,10E)-geranylgeranyl diphosphate = sn-3-O-(geranylgeranyl)glycerol 1-phosphate + diphosphate</text>
        <dbReference type="Rhea" id="RHEA:23404"/>
        <dbReference type="ChEBI" id="CHEBI:33019"/>
        <dbReference type="ChEBI" id="CHEBI:57677"/>
        <dbReference type="ChEBI" id="CHEBI:57685"/>
        <dbReference type="ChEBI" id="CHEBI:58756"/>
        <dbReference type="EC" id="2.5.1.41"/>
    </reaction>
</comment>
<gene>
    <name evidence="10" type="primary">pcrB</name>
    <name evidence="10" type="ORF">MBORA_01850</name>
</gene>
<evidence type="ECO:0000256" key="5">
    <source>
        <dbReference type="ARBA" id="ARBA00023098"/>
    </source>
</evidence>
<dbReference type="UniPathway" id="UPA00940"/>
<keyword evidence="2 9" id="KW-0808">Transferase</keyword>
<dbReference type="GO" id="GO:0046474">
    <property type="term" value="P:glycerophospholipid biosynthetic process"/>
    <property type="evidence" value="ECO:0007669"/>
    <property type="project" value="UniProtKB-UniRule"/>
</dbReference>
<accession>A0A166BYF7</accession>
<name>A0A166BYF7_METOA</name>
<keyword evidence="11" id="KW-1185">Reference proteome</keyword>
<dbReference type="NCBIfam" id="TIGR01769">
    <property type="entry name" value="GGGP"/>
    <property type="match status" value="1"/>
</dbReference>
<feature type="binding site" evidence="9">
    <location>
        <begin position="170"/>
        <end position="176"/>
    </location>
    <ligand>
        <name>sn-glycerol 1-phosphate</name>
        <dbReference type="ChEBI" id="CHEBI:57685"/>
    </ligand>
</feature>
<dbReference type="InterPro" id="IPR010946">
    <property type="entry name" value="GGGP_synth"/>
</dbReference>
<feature type="binding site" evidence="9">
    <location>
        <position position="23"/>
    </location>
    <ligand>
        <name>Mg(2+)</name>
        <dbReference type="ChEBI" id="CHEBI:18420"/>
    </ligand>
</feature>
<evidence type="ECO:0000256" key="2">
    <source>
        <dbReference type="ARBA" id="ARBA00022679"/>
    </source>
</evidence>
<dbReference type="GO" id="GO:0000287">
    <property type="term" value="F:magnesium ion binding"/>
    <property type="evidence" value="ECO:0007669"/>
    <property type="project" value="UniProtKB-UniRule"/>
</dbReference>
<dbReference type="GO" id="GO:0047294">
    <property type="term" value="F:phosphoglycerol geranylgeranyltransferase activity"/>
    <property type="evidence" value="ECO:0007669"/>
    <property type="project" value="UniProtKB-UniRule"/>
</dbReference>
<protein>
    <recommendedName>
        <fullName evidence="9">Geranylgeranylglyceryl phosphate synthase</fullName>
        <shortName evidence="9">GGGP synthase</shortName>
        <shortName evidence="9">GGGPS</shortName>
        <ecNumber evidence="9">2.5.1.41</ecNumber>
    </recommendedName>
    <alternativeName>
        <fullName evidence="9">(S)-3-O-geranylgeranylglyceryl phosphate synthase</fullName>
    </alternativeName>
    <alternativeName>
        <fullName evidence="9">Phosphoglycerol geranylgeranyltransferase</fullName>
    </alternativeName>
</protein>
<keyword evidence="7 9" id="KW-1208">Phospholipid metabolism</keyword>
<evidence type="ECO:0000313" key="11">
    <source>
        <dbReference type="Proteomes" id="UP000077428"/>
    </source>
</evidence>
<dbReference type="PANTHER" id="PTHR40029:SF2">
    <property type="entry name" value="HEPTAPRENYLGLYCERYL PHOSPHATE SYNTHASE"/>
    <property type="match status" value="1"/>
</dbReference>
<dbReference type="Proteomes" id="UP000077428">
    <property type="component" value="Unassembled WGS sequence"/>
</dbReference>
<dbReference type="GO" id="GO:0120536">
    <property type="term" value="F:heptaprenylglyceryl phosphate synthase activity"/>
    <property type="evidence" value="ECO:0007669"/>
    <property type="project" value="UniProtKB-ARBA"/>
</dbReference>
<keyword evidence="3 9" id="KW-0479">Metal-binding</keyword>
<dbReference type="AlphaFoldDB" id="A0A166BYF7"/>
<dbReference type="GO" id="GO:0005737">
    <property type="term" value="C:cytoplasm"/>
    <property type="evidence" value="ECO:0007669"/>
    <property type="project" value="UniProtKB-SubCell"/>
</dbReference>
<evidence type="ECO:0000256" key="6">
    <source>
        <dbReference type="ARBA" id="ARBA00023209"/>
    </source>
</evidence>
<sequence>MNDVENYIKDILKERKIHFTLIDPDEQTPKEALEIATAAIEGGTDGIMIGGSTVEGDDVEKTCKILSDNIAVPIILFPGNINSVSSYADAIFFMSYVNSTNPYWINGAQSLAAPLVKKSGIEVLPMGYMVVEPGGTVGWVGDAKLVPRNKPKIPSIYAMSCELFGMKFFYLEAGSGADKAIPTKMIAYSKKATDDMILLVGGGIRDAEAAYSAARAGGDIIVTGTVVEETNNVKTKISELTQAIRKASEE</sequence>
<dbReference type="HAMAP" id="MF_00112">
    <property type="entry name" value="GGGP_HepGP_synthase"/>
    <property type="match status" value="1"/>
</dbReference>
<organism evidence="10 11">
    <name type="scientific">Methanobrevibacter oralis</name>
    <dbReference type="NCBI Taxonomy" id="66851"/>
    <lineage>
        <taxon>Archaea</taxon>
        <taxon>Methanobacteriati</taxon>
        <taxon>Methanobacteriota</taxon>
        <taxon>Methanomada group</taxon>
        <taxon>Methanobacteria</taxon>
        <taxon>Methanobacteriales</taxon>
        <taxon>Methanobacteriaceae</taxon>
        <taxon>Methanobrevibacter</taxon>
    </lineage>
</organism>
<dbReference type="EMBL" id="LWMU01000041">
    <property type="protein sequence ID" value="KZX13946.1"/>
    <property type="molecule type" value="Genomic_DNA"/>
</dbReference>
<dbReference type="NCBIfam" id="TIGR01768">
    <property type="entry name" value="GGGP-family"/>
    <property type="match status" value="1"/>
</dbReference>
<evidence type="ECO:0000313" key="10">
    <source>
        <dbReference type="EMBL" id="KZX13946.1"/>
    </source>
</evidence>
<dbReference type="RefSeq" id="WP_042692637.1">
    <property type="nucleotide sequence ID" value="NZ_CABMAB010000011.1"/>
</dbReference>
<dbReference type="InterPro" id="IPR039074">
    <property type="entry name" value="GGGP/HepGP_synthase_I"/>
</dbReference>
<feature type="binding site" evidence="9">
    <location>
        <begin position="224"/>
        <end position="225"/>
    </location>
    <ligand>
        <name>sn-glycerol 1-phosphate</name>
        <dbReference type="ChEBI" id="CHEBI:57685"/>
    </ligand>
</feature>
<comment type="subcellular location">
    <subcellularLocation>
        <location evidence="9">Cytoplasm</location>
    </subcellularLocation>
</comment>
<dbReference type="STRING" id="66851.MBORA_01850"/>
<proteinExistence type="inferred from homology"/>
<keyword evidence="6 9" id="KW-0594">Phospholipid biosynthesis</keyword>
<evidence type="ECO:0000256" key="3">
    <source>
        <dbReference type="ARBA" id="ARBA00022723"/>
    </source>
</evidence>
<feature type="binding site" evidence="9">
    <location>
        <position position="52"/>
    </location>
    <ligand>
        <name>Mg(2+)</name>
        <dbReference type="ChEBI" id="CHEBI:18420"/>
    </ligand>
</feature>
<dbReference type="Pfam" id="PF01884">
    <property type="entry name" value="PcrB"/>
    <property type="match status" value="1"/>
</dbReference>
<evidence type="ECO:0000256" key="7">
    <source>
        <dbReference type="ARBA" id="ARBA00023264"/>
    </source>
</evidence>
<dbReference type="Gene3D" id="3.20.20.390">
    <property type="entry name" value="FMN-linked oxidoreductases"/>
    <property type="match status" value="1"/>
</dbReference>
<evidence type="ECO:0000256" key="4">
    <source>
        <dbReference type="ARBA" id="ARBA00022842"/>
    </source>
</evidence>
<keyword evidence="9" id="KW-0963">Cytoplasm</keyword>
<feature type="binding site" evidence="9">
    <location>
        <begin position="202"/>
        <end position="203"/>
    </location>
    <ligand>
        <name>sn-glycerol 1-phosphate</name>
        <dbReference type="ChEBI" id="CHEBI:57685"/>
    </ligand>
</feature>
<keyword evidence="5 9" id="KW-0443">Lipid metabolism</keyword>
<dbReference type="OrthoDB" id="7409at2157"/>
<dbReference type="EC" id="2.5.1.41" evidence="9"/>
<comment type="similarity">
    <text evidence="9">Belongs to the GGGP/HepGP synthase family. Group II subfamily.</text>
</comment>
<dbReference type="PATRIC" id="fig|66851.6.peg.234"/>
<evidence type="ECO:0000256" key="8">
    <source>
        <dbReference type="ARBA" id="ARBA00047288"/>
    </source>
</evidence>
<comment type="caution">
    <text evidence="10">The sequence shown here is derived from an EMBL/GenBank/DDBJ whole genome shotgun (WGS) entry which is preliminary data.</text>
</comment>
<dbReference type="SUPFAM" id="SSF51395">
    <property type="entry name" value="FMN-linked oxidoreductases"/>
    <property type="match status" value="1"/>
</dbReference>
<evidence type="ECO:0000256" key="9">
    <source>
        <dbReference type="HAMAP-Rule" id="MF_00112"/>
    </source>
</evidence>
<dbReference type="InterPro" id="IPR038597">
    <property type="entry name" value="GGGP/HepGP_synthase_sf"/>
</dbReference>